<dbReference type="Pfam" id="PF09836">
    <property type="entry name" value="DUF2063"/>
    <property type="match status" value="1"/>
</dbReference>
<organism evidence="2 3">
    <name type="scientific">Paracidovorax anthurii</name>
    <dbReference type="NCBI Taxonomy" id="78229"/>
    <lineage>
        <taxon>Bacteria</taxon>
        <taxon>Pseudomonadati</taxon>
        <taxon>Pseudomonadota</taxon>
        <taxon>Betaproteobacteria</taxon>
        <taxon>Burkholderiales</taxon>
        <taxon>Comamonadaceae</taxon>
        <taxon>Paracidovorax</taxon>
    </lineage>
</organism>
<evidence type="ECO:0000259" key="1">
    <source>
        <dbReference type="Pfam" id="PF09836"/>
    </source>
</evidence>
<dbReference type="OrthoDB" id="4146344at2"/>
<name>A0A328ZT60_9BURK</name>
<dbReference type="InterPro" id="IPR044922">
    <property type="entry name" value="DUF2063_N_sf"/>
</dbReference>
<protein>
    <submittedName>
        <fullName evidence="2">Putative DNA-binding protein</fullName>
    </submittedName>
</protein>
<dbReference type="EMBL" id="QLTA01000005">
    <property type="protein sequence ID" value="RAR85466.1"/>
    <property type="molecule type" value="Genomic_DNA"/>
</dbReference>
<keyword evidence="3" id="KW-1185">Reference proteome</keyword>
<dbReference type="GO" id="GO:0003677">
    <property type="term" value="F:DNA binding"/>
    <property type="evidence" value="ECO:0007669"/>
    <property type="project" value="UniProtKB-KW"/>
</dbReference>
<dbReference type="RefSeq" id="WP_111876093.1">
    <property type="nucleotide sequence ID" value="NZ_CBCSGC010000004.1"/>
</dbReference>
<dbReference type="Gene3D" id="1.10.150.690">
    <property type="entry name" value="DUF2063"/>
    <property type="match status" value="1"/>
</dbReference>
<accession>A0A328ZT60</accession>
<comment type="caution">
    <text evidence="2">The sequence shown here is derived from an EMBL/GenBank/DDBJ whole genome shotgun (WGS) entry which is preliminary data.</text>
</comment>
<sequence>MTPAPETLADVQQWMLDALVHPGSAPPRAASALLEPGAHLGAAACLAIYQRSYLLRLVHCLQEQFPATRHALGPDVFHAFATEYLQAHPSRSHTLYELGRHFPQWLEDTRPDHDLPPAQRETWIDFMVDLARYERVLYHLFDAPGHEGRPWPGEATPDGELVLQPCAVLVTGRYPVAWYYHEVRAGRDPQPPQARPFHALIVRRDYLTHTYPVSPLHHRFLAEVQARGGIPQALQAIADGTGHPLDAVAHSWRTEVRQPWLQAGFFVAQEPVASGA</sequence>
<feature type="domain" description="Putative DNA-binding" evidence="1">
    <location>
        <begin position="11"/>
        <end position="106"/>
    </location>
</feature>
<dbReference type="AlphaFoldDB" id="A0A328ZT60"/>
<reference evidence="2 3" key="1">
    <citation type="submission" date="2018-06" db="EMBL/GenBank/DDBJ databases">
        <title>Genomic Encyclopedia of Archaeal and Bacterial Type Strains, Phase II (KMG-II): from individual species to whole genera.</title>
        <authorList>
            <person name="Goeker M."/>
        </authorList>
    </citation>
    <scope>NUCLEOTIDE SEQUENCE [LARGE SCALE GENOMIC DNA]</scope>
    <source>
        <strain evidence="2 3">CFPB 3232</strain>
    </source>
</reference>
<evidence type="ECO:0000313" key="2">
    <source>
        <dbReference type="EMBL" id="RAR85466.1"/>
    </source>
</evidence>
<dbReference type="InterPro" id="IPR018640">
    <property type="entry name" value="DUF2063"/>
</dbReference>
<keyword evidence="2" id="KW-0238">DNA-binding</keyword>
<gene>
    <name evidence="2" type="ORF">AX018_100597</name>
</gene>
<dbReference type="Proteomes" id="UP000248856">
    <property type="component" value="Unassembled WGS sequence"/>
</dbReference>
<evidence type="ECO:0000313" key="3">
    <source>
        <dbReference type="Proteomes" id="UP000248856"/>
    </source>
</evidence>
<proteinExistence type="predicted"/>